<dbReference type="RefSeq" id="WP_380202171.1">
    <property type="nucleotide sequence ID" value="NZ_JBHTEK010000001.1"/>
</dbReference>
<protein>
    <submittedName>
        <fullName evidence="2">Uncharacterized protein</fullName>
    </submittedName>
</protein>
<feature type="region of interest" description="Disordered" evidence="1">
    <location>
        <begin position="36"/>
        <end position="59"/>
    </location>
</feature>
<proteinExistence type="predicted"/>
<keyword evidence="3" id="KW-1185">Reference proteome</keyword>
<organism evidence="2 3">
    <name type="scientific">Hymenobacter humi</name>
    <dbReference type="NCBI Taxonomy" id="1411620"/>
    <lineage>
        <taxon>Bacteria</taxon>
        <taxon>Pseudomonadati</taxon>
        <taxon>Bacteroidota</taxon>
        <taxon>Cytophagia</taxon>
        <taxon>Cytophagales</taxon>
        <taxon>Hymenobacteraceae</taxon>
        <taxon>Hymenobacter</taxon>
    </lineage>
</organism>
<evidence type="ECO:0000313" key="2">
    <source>
        <dbReference type="EMBL" id="MFC7667554.1"/>
    </source>
</evidence>
<name>A0ABW2U3D7_9BACT</name>
<gene>
    <name evidence="2" type="ORF">ACFQT0_09270</name>
</gene>
<dbReference type="Proteomes" id="UP001596513">
    <property type="component" value="Unassembled WGS sequence"/>
</dbReference>
<evidence type="ECO:0000256" key="1">
    <source>
        <dbReference type="SAM" id="MobiDB-lite"/>
    </source>
</evidence>
<comment type="caution">
    <text evidence="2">The sequence shown here is derived from an EMBL/GenBank/DDBJ whole genome shotgun (WGS) entry which is preliminary data.</text>
</comment>
<accession>A0ABW2U3D7</accession>
<evidence type="ECO:0000313" key="3">
    <source>
        <dbReference type="Proteomes" id="UP001596513"/>
    </source>
</evidence>
<dbReference type="EMBL" id="JBHTEK010000001">
    <property type="protein sequence ID" value="MFC7667554.1"/>
    <property type="molecule type" value="Genomic_DNA"/>
</dbReference>
<reference evidence="3" key="1">
    <citation type="journal article" date="2019" name="Int. J. Syst. Evol. Microbiol.">
        <title>The Global Catalogue of Microorganisms (GCM) 10K type strain sequencing project: providing services to taxonomists for standard genome sequencing and annotation.</title>
        <authorList>
            <consortium name="The Broad Institute Genomics Platform"/>
            <consortium name="The Broad Institute Genome Sequencing Center for Infectious Disease"/>
            <person name="Wu L."/>
            <person name="Ma J."/>
        </authorList>
    </citation>
    <scope>NUCLEOTIDE SEQUENCE [LARGE SCALE GENOMIC DNA]</scope>
    <source>
        <strain evidence="3">JCM 19635</strain>
    </source>
</reference>
<sequence length="89" mass="8920">MISLLLTDGHLPTREALRAGLGATACLEVVGEAGTGAEPARRTGPHHAHGGAARPEPARPRHLCAAAGAAAAVPPCACWRGPNSPTNTT</sequence>